<dbReference type="Proteomes" id="UP001432062">
    <property type="component" value="Chromosome"/>
</dbReference>
<feature type="transmembrane region" description="Helical" evidence="7">
    <location>
        <begin position="417"/>
        <end position="443"/>
    </location>
</feature>
<dbReference type="EMBL" id="CP109441">
    <property type="protein sequence ID" value="WUV44741.1"/>
    <property type="molecule type" value="Genomic_DNA"/>
</dbReference>
<dbReference type="InterPro" id="IPR011701">
    <property type="entry name" value="MFS"/>
</dbReference>
<evidence type="ECO:0000256" key="7">
    <source>
        <dbReference type="SAM" id="Phobius"/>
    </source>
</evidence>
<reference evidence="9" key="1">
    <citation type="submission" date="2022-10" db="EMBL/GenBank/DDBJ databases">
        <title>The complete genomes of actinobacterial strains from the NBC collection.</title>
        <authorList>
            <person name="Joergensen T.S."/>
            <person name="Alvarez Arevalo M."/>
            <person name="Sterndorff E.B."/>
            <person name="Faurdal D."/>
            <person name="Vuksanovic O."/>
            <person name="Mourched A.-S."/>
            <person name="Charusanti P."/>
            <person name="Shaw S."/>
            <person name="Blin K."/>
            <person name="Weber T."/>
        </authorList>
    </citation>
    <scope>NUCLEOTIDE SEQUENCE</scope>
    <source>
        <strain evidence="9">NBC_01482</strain>
    </source>
</reference>
<evidence type="ECO:0000256" key="1">
    <source>
        <dbReference type="ARBA" id="ARBA00004651"/>
    </source>
</evidence>
<dbReference type="Pfam" id="PF07690">
    <property type="entry name" value="MFS_1"/>
    <property type="match status" value="2"/>
</dbReference>
<dbReference type="PROSITE" id="PS50850">
    <property type="entry name" value="MFS"/>
    <property type="match status" value="1"/>
</dbReference>
<feature type="domain" description="Major facilitator superfamily (MFS) profile" evidence="8">
    <location>
        <begin position="33"/>
        <end position="532"/>
    </location>
</feature>
<evidence type="ECO:0000313" key="9">
    <source>
        <dbReference type="EMBL" id="WUV44741.1"/>
    </source>
</evidence>
<evidence type="ECO:0000256" key="5">
    <source>
        <dbReference type="ARBA" id="ARBA00023136"/>
    </source>
</evidence>
<evidence type="ECO:0000256" key="6">
    <source>
        <dbReference type="SAM" id="MobiDB-lite"/>
    </source>
</evidence>
<feature type="transmembrane region" description="Helical" evidence="7">
    <location>
        <begin position="392"/>
        <end position="411"/>
    </location>
</feature>
<keyword evidence="4 7" id="KW-1133">Transmembrane helix</keyword>
<comment type="subcellular location">
    <subcellularLocation>
        <location evidence="1">Cell membrane</location>
        <topology evidence="1">Multi-pass membrane protein</topology>
    </subcellularLocation>
</comment>
<dbReference type="SUPFAM" id="SSF103473">
    <property type="entry name" value="MFS general substrate transporter"/>
    <property type="match status" value="1"/>
</dbReference>
<feature type="transmembrane region" description="Helical" evidence="7">
    <location>
        <begin position="455"/>
        <end position="476"/>
    </location>
</feature>
<feature type="transmembrane region" description="Helical" evidence="7">
    <location>
        <begin position="187"/>
        <end position="207"/>
    </location>
</feature>
<feature type="transmembrane region" description="Helical" evidence="7">
    <location>
        <begin position="30"/>
        <end position="49"/>
    </location>
</feature>
<feature type="transmembrane region" description="Helical" evidence="7">
    <location>
        <begin position="219"/>
        <end position="237"/>
    </location>
</feature>
<feature type="transmembrane region" description="Helical" evidence="7">
    <location>
        <begin position="129"/>
        <end position="148"/>
    </location>
</feature>
<evidence type="ECO:0000256" key="2">
    <source>
        <dbReference type="ARBA" id="ARBA00022448"/>
    </source>
</evidence>
<feature type="transmembrane region" description="Helical" evidence="7">
    <location>
        <begin position="69"/>
        <end position="87"/>
    </location>
</feature>
<feature type="transmembrane region" description="Helical" evidence="7">
    <location>
        <begin position="249"/>
        <end position="266"/>
    </location>
</feature>
<organism evidence="9 10">
    <name type="scientific">Nocardia vinacea</name>
    <dbReference type="NCBI Taxonomy" id="96468"/>
    <lineage>
        <taxon>Bacteria</taxon>
        <taxon>Bacillati</taxon>
        <taxon>Actinomycetota</taxon>
        <taxon>Actinomycetes</taxon>
        <taxon>Mycobacteriales</taxon>
        <taxon>Nocardiaceae</taxon>
        <taxon>Nocardia</taxon>
    </lineage>
</organism>
<feature type="transmembrane region" description="Helical" evidence="7">
    <location>
        <begin position="99"/>
        <end position="123"/>
    </location>
</feature>
<evidence type="ECO:0000313" key="10">
    <source>
        <dbReference type="Proteomes" id="UP001432062"/>
    </source>
</evidence>
<evidence type="ECO:0000256" key="4">
    <source>
        <dbReference type="ARBA" id="ARBA00022989"/>
    </source>
</evidence>
<proteinExistence type="predicted"/>
<dbReference type="InterPro" id="IPR036259">
    <property type="entry name" value="MFS_trans_sf"/>
</dbReference>
<keyword evidence="5 7" id="KW-0472">Membrane</keyword>
<evidence type="ECO:0000256" key="3">
    <source>
        <dbReference type="ARBA" id="ARBA00022692"/>
    </source>
</evidence>
<keyword evidence="10" id="KW-1185">Reference proteome</keyword>
<feature type="region of interest" description="Disordered" evidence="6">
    <location>
        <begin position="1"/>
        <end position="20"/>
    </location>
</feature>
<gene>
    <name evidence="9" type="ORF">OG563_37225</name>
</gene>
<accession>A0ABZ1YR80</accession>
<sequence length="541" mass="56710">MATTTSATPHPEQAHPVDMGRLDGASTGRVIAVLAAIVLLTETSAFQTVMVGAALQKMTTTFSSVGSDINWAIIITGIVGAAATPLLGKLSDIWGKKRIYVVCGLAFVTGSVIAALTSSWTLFLVGRGLQAFSAATLVLSYGLIRDLLPRKYVTLGLGIVAGGVGASGLLGPIIAGALVDHYQWRAMFWFLAIYGAVVLVLFALVVPESKLRTRERFRPAGVIVLSMSVSAILLYLSKGQDWGWSRPSALAWVVGGVAGLVLFVLIESRSSRPVIDLKVLANPQVSLTMVMALFASGMLMVVATALGYMSQTPSASQLKEMVAQGAVDKAREMTGMNLPLSMVNVTLDPEYRYGSGFGMLEFATHLGIWAGVVSMIFGPLAGILARRIGVRIPVIFSCVVMISVGIGFALATPHYSWQLFAVLSAVFGIGFGLFFAGVSILMVDALPEEQQGIGSGMLGVAIGIGTAFGSAIMAAFQSANPVNASVSVMGQGATQPIPQIFGDDGYVLTFWTMSGLALIALIVAIVMRHGRKPSTAGASMH</sequence>
<feature type="transmembrane region" description="Helical" evidence="7">
    <location>
        <begin position="155"/>
        <end position="175"/>
    </location>
</feature>
<dbReference type="InterPro" id="IPR020846">
    <property type="entry name" value="MFS_dom"/>
</dbReference>
<dbReference type="Gene3D" id="1.20.1250.20">
    <property type="entry name" value="MFS general substrate transporter like domains"/>
    <property type="match status" value="1"/>
</dbReference>
<dbReference type="PANTHER" id="PTHR42718">
    <property type="entry name" value="MAJOR FACILITATOR SUPERFAMILY MULTIDRUG TRANSPORTER MFSC"/>
    <property type="match status" value="1"/>
</dbReference>
<feature type="transmembrane region" description="Helical" evidence="7">
    <location>
        <begin position="287"/>
        <end position="309"/>
    </location>
</feature>
<feature type="transmembrane region" description="Helical" evidence="7">
    <location>
        <begin position="366"/>
        <end position="385"/>
    </location>
</feature>
<dbReference type="Gene3D" id="1.20.1720.10">
    <property type="entry name" value="Multidrug resistance protein D"/>
    <property type="match status" value="1"/>
</dbReference>
<feature type="transmembrane region" description="Helical" evidence="7">
    <location>
        <begin position="506"/>
        <end position="527"/>
    </location>
</feature>
<keyword evidence="2" id="KW-0813">Transport</keyword>
<name>A0ABZ1YR80_9NOCA</name>
<evidence type="ECO:0000259" key="8">
    <source>
        <dbReference type="PROSITE" id="PS50850"/>
    </source>
</evidence>
<dbReference type="PANTHER" id="PTHR42718:SF9">
    <property type="entry name" value="MAJOR FACILITATOR SUPERFAMILY MULTIDRUG TRANSPORTER MFSC"/>
    <property type="match status" value="1"/>
</dbReference>
<keyword evidence="3 7" id="KW-0812">Transmembrane</keyword>
<dbReference type="RefSeq" id="WP_329407811.1">
    <property type="nucleotide sequence ID" value="NZ_CP109441.1"/>
</dbReference>
<protein>
    <submittedName>
        <fullName evidence="9">MFS transporter</fullName>
    </submittedName>
</protein>